<evidence type="ECO:0000313" key="7">
    <source>
        <dbReference type="EMBL" id="KAF3704278.1"/>
    </source>
</evidence>
<protein>
    <submittedName>
        <fullName evidence="7">Clarin-3 Transmembrane protein 12</fullName>
    </submittedName>
</protein>
<evidence type="ECO:0000256" key="2">
    <source>
        <dbReference type="ARBA" id="ARBA00005787"/>
    </source>
</evidence>
<dbReference type="PANTHER" id="PTHR31548:SF3">
    <property type="entry name" value="CLARIN-3"/>
    <property type="match status" value="1"/>
</dbReference>
<feature type="transmembrane region" description="Helical" evidence="6">
    <location>
        <begin position="216"/>
        <end position="238"/>
    </location>
</feature>
<name>A0A6G1QPX6_CHAAH</name>
<dbReference type="InterPro" id="IPR026748">
    <property type="entry name" value="Clarin"/>
</dbReference>
<evidence type="ECO:0000256" key="1">
    <source>
        <dbReference type="ARBA" id="ARBA00004141"/>
    </source>
</evidence>
<feature type="transmembrane region" description="Helical" evidence="6">
    <location>
        <begin position="53"/>
        <end position="72"/>
    </location>
</feature>
<feature type="transmembrane region" description="Helical" evidence="6">
    <location>
        <begin position="125"/>
        <end position="152"/>
    </location>
</feature>
<dbReference type="PANTHER" id="PTHR31548">
    <property type="entry name" value="CLARIN"/>
    <property type="match status" value="1"/>
</dbReference>
<dbReference type="AlphaFoldDB" id="A0A6G1QPX6"/>
<feature type="transmembrane region" description="Helical" evidence="6">
    <location>
        <begin position="84"/>
        <end position="105"/>
    </location>
</feature>
<sequence length="263" mass="28581">MCAHVKWTVHVDHQPRAAVRTGQVTRRCLLTEKHDGELDASHSFTTCQHAENGAITAVVTAVAVGVLGYAMSRQWAIMTLQCQSGGIGIINGSATITLGLFFGNLDRVQCPFGGTNTLDGGSHVALHGLLLGLLVLCLLFSAGTILIALYNSVSNPYETYMGPIGIYTCSSLSTCLSVVVLIIFVVNVSVTSMAEDLVKNFEDTIELDNKSSEMQLGYYLVIPFTVLSLAAIALIFMYDHAAYTHRREQQRPTEDAPKEIMMY</sequence>
<keyword evidence="5 6" id="KW-0472">Membrane</keyword>
<dbReference type="Proteomes" id="UP000503349">
    <property type="component" value="Chromosome 20"/>
</dbReference>
<comment type="similarity">
    <text evidence="2">Belongs to the clarin family.</text>
</comment>
<evidence type="ECO:0000256" key="3">
    <source>
        <dbReference type="ARBA" id="ARBA00022692"/>
    </source>
</evidence>
<accession>A0A6G1QPX6</accession>
<dbReference type="GO" id="GO:0007605">
    <property type="term" value="P:sensory perception of sound"/>
    <property type="evidence" value="ECO:0007669"/>
    <property type="project" value="UniProtKB-ARBA"/>
</dbReference>
<dbReference type="EMBL" id="CM015731">
    <property type="protein sequence ID" value="KAF3704278.1"/>
    <property type="molecule type" value="Genomic_DNA"/>
</dbReference>
<dbReference type="GO" id="GO:0016020">
    <property type="term" value="C:membrane"/>
    <property type="evidence" value="ECO:0007669"/>
    <property type="project" value="UniProtKB-SubCell"/>
</dbReference>
<feature type="transmembrane region" description="Helical" evidence="6">
    <location>
        <begin position="164"/>
        <end position="186"/>
    </location>
</feature>
<evidence type="ECO:0000313" key="8">
    <source>
        <dbReference type="Proteomes" id="UP000503349"/>
    </source>
</evidence>
<reference evidence="8" key="2">
    <citation type="submission" date="2019-02" db="EMBL/GenBank/DDBJ databases">
        <title>Opniocepnalus argus Var Kimnra genome.</title>
        <authorList>
            <person name="Zhou C."/>
            <person name="Xiao S."/>
        </authorList>
    </citation>
    <scope>NUCLEOTIDE SEQUENCE [LARGE SCALE GENOMIC DNA]</scope>
</reference>
<evidence type="ECO:0000256" key="4">
    <source>
        <dbReference type="ARBA" id="ARBA00022989"/>
    </source>
</evidence>
<evidence type="ECO:0000256" key="6">
    <source>
        <dbReference type="SAM" id="Phobius"/>
    </source>
</evidence>
<evidence type="ECO:0000256" key="5">
    <source>
        <dbReference type="ARBA" id="ARBA00023136"/>
    </source>
</evidence>
<comment type="subcellular location">
    <subcellularLocation>
        <location evidence="1">Membrane</location>
        <topology evidence="1">Multi-pass membrane protein</topology>
    </subcellularLocation>
</comment>
<gene>
    <name evidence="7" type="ORF">EXN66_Car019967</name>
</gene>
<keyword evidence="3 6" id="KW-0812">Transmembrane</keyword>
<keyword evidence="8" id="KW-1185">Reference proteome</keyword>
<proteinExistence type="inferred from homology"/>
<organism evidence="7 8">
    <name type="scientific">Channa argus</name>
    <name type="common">Northern snakehead</name>
    <name type="synonym">Ophicephalus argus</name>
    <dbReference type="NCBI Taxonomy" id="215402"/>
    <lineage>
        <taxon>Eukaryota</taxon>
        <taxon>Metazoa</taxon>
        <taxon>Chordata</taxon>
        <taxon>Craniata</taxon>
        <taxon>Vertebrata</taxon>
        <taxon>Euteleostomi</taxon>
        <taxon>Actinopterygii</taxon>
        <taxon>Neopterygii</taxon>
        <taxon>Teleostei</taxon>
        <taxon>Neoteleostei</taxon>
        <taxon>Acanthomorphata</taxon>
        <taxon>Anabantaria</taxon>
        <taxon>Anabantiformes</taxon>
        <taxon>Channoidei</taxon>
        <taxon>Channidae</taxon>
        <taxon>Channa</taxon>
    </lineage>
</organism>
<keyword evidence="4 6" id="KW-1133">Transmembrane helix</keyword>
<reference evidence="7 8" key="1">
    <citation type="submission" date="2019-02" db="EMBL/GenBank/DDBJ databases">
        <title>Opniocepnalus argus genome.</title>
        <authorList>
            <person name="Zhou C."/>
            <person name="Xiao S."/>
        </authorList>
    </citation>
    <scope>NUCLEOTIDE SEQUENCE [LARGE SCALE GENOMIC DNA]</scope>
    <source>
        <strain evidence="7">OARG1902GOOAL</strain>
        <tissue evidence="7">Muscle</tissue>
    </source>
</reference>